<name>A0A0D2LTE3_9CHLO</name>
<reference evidence="2 3" key="1">
    <citation type="journal article" date="2013" name="BMC Genomics">
        <title>Reconstruction of the lipid metabolism for the microalga Monoraphidium neglectum from its genome sequence reveals characteristics suitable for biofuel production.</title>
        <authorList>
            <person name="Bogen C."/>
            <person name="Al-Dilaimi A."/>
            <person name="Albersmeier A."/>
            <person name="Wichmann J."/>
            <person name="Grundmann M."/>
            <person name="Rupp O."/>
            <person name="Lauersen K.J."/>
            <person name="Blifernez-Klassen O."/>
            <person name="Kalinowski J."/>
            <person name="Goesmann A."/>
            <person name="Mussgnug J.H."/>
            <person name="Kruse O."/>
        </authorList>
    </citation>
    <scope>NUCLEOTIDE SEQUENCE [LARGE SCALE GENOMIC DNA]</scope>
    <source>
        <strain evidence="2 3">SAG 48.87</strain>
    </source>
</reference>
<dbReference type="Pfam" id="PF12697">
    <property type="entry name" value="Abhydrolase_6"/>
    <property type="match status" value="1"/>
</dbReference>
<evidence type="ECO:0000259" key="1">
    <source>
        <dbReference type="Pfam" id="PF12697"/>
    </source>
</evidence>
<dbReference type="STRING" id="145388.A0A0D2LTE3"/>
<dbReference type="KEGG" id="mng:MNEG_13047"/>
<dbReference type="RefSeq" id="XP_013893934.1">
    <property type="nucleotide sequence ID" value="XM_014038480.1"/>
</dbReference>
<dbReference type="PANTHER" id="PTHR37471:SF1">
    <property type="entry name" value="AB HYDROLASE-1 DOMAIN-CONTAINING PROTEIN"/>
    <property type="match status" value="1"/>
</dbReference>
<dbReference type="InterPro" id="IPR000073">
    <property type="entry name" value="AB_hydrolase_1"/>
</dbReference>
<gene>
    <name evidence="2" type="ORF">MNEG_13047</name>
</gene>
<dbReference type="Proteomes" id="UP000054498">
    <property type="component" value="Unassembled WGS sequence"/>
</dbReference>
<dbReference type="Gene3D" id="3.40.50.1820">
    <property type="entry name" value="alpha/beta hydrolase"/>
    <property type="match status" value="1"/>
</dbReference>
<dbReference type="SUPFAM" id="SSF53474">
    <property type="entry name" value="alpha/beta-Hydrolases"/>
    <property type="match status" value="1"/>
</dbReference>
<dbReference type="InterPro" id="IPR029058">
    <property type="entry name" value="AB_hydrolase_fold"/>
</dbReference>
<evidence type="ECO:0000313" key="3">
    <source>
        <dbReference type="Proteomes" id="UP000054498"/>
    </source>
</evidence>
<organism evidence="2 3">
    <name type="scientific">Monoraphidium neglectum</name>
    <dbReference type="NCBI Taxonomy" id="145388"/>
    <lineage>
        <taxon>Eukaryota</taxon>
        <taxon>Viridiplantae</taxon>
        <taxon>Chlorophyta</taxon>
        <taxon>core chlorophytes</taxon>
        <taxon>Chlorophyceae</taxon>
        <taxon>CS clade</taxon>
        <taxon>Sphaeropleales</taxon>
        <taxon>Selenastraceae</taxon>
        <taxon>Monoraphidium</taxon>
    </lineage>
</organism>
<dbReference type="OrthoDB" id="543238at2759"/>
<accession>A0A0D2LTE3</accession>
<dbReference type="GeneID" id="25730470"/>
<dbReference type="PANTHER" id="PTHR37471">
    <property type="entry name" value="UNNAMED PRODUCT"/>
    <property type="match status" value="1"/>
</dbReference>
<dbReference type="EMBL" id="KK103813">
    <property type="protein sequence ID" value="KIY94914.1"/>
    <property type="molecule type" value="Genomic_DNA"/>
</dbReference>
<protein>
    <recommendedName>
        <fullName evidence="1">AB hydrolase-1 domain-containing protein</fullName>
    </recommendedName>
</protein>
<evidence type="ECO:0000313" key="2">
    <source>
        <dbReference type="EMBL" id="KIY94914.1"/>
    </source>
</evidence>
<feature type="domain" description="AB hydrolase-1" evidence="1">
    <location>
        <begin position="172"/>
        <end position="284"/>
    </location>
</feature>
<dbReference type="AlphaFoldDB" id="A0A0D2LTE3"/>
<keyword evidence="3" id="KW-1185">Reference proteome</keyword>
<proteinExistence type="predicted"/>
<sequence>MEMFRRFLEAGESDPGQANLEAYLELWFQGMPWDQIKRGNMEELMAYGMWYRTVPEMEAAGLSHFLVEMVDKLEVAWKHTFPPGYTQGVKFMSHLWDDLKVHYRPLAFYLVMEGCALFSWAAMRLMGFQCHSLGSTVYYTRGIDSSSALARGSVGGGRSSSAGGAPPAPAPILFLHGVGGLVIYLELIWQIVRLNGPVIVVDIRHMGMRLSPRIPCVDEMTSEIRAVLDKVGVRKVCVVGHSYGTLVASRLVKRFPSRLHALCLIDPVCFGMYMPHLLHNFFYRRLGAGPCCGAGGPGAARRG</sequence>